<evidence type="ECO:0000313" key="2">
    <source>
        <dbReference type="Proteomes" id="UP000790377"/>
    </source>
</evidence>
<name>A0ACB7ZWV0_9AGAM</name>
<feature type="non-terminal residue" evidence="1">
    <location>
        <position position="1"/>
    </location>
</feature>
<sequence>FGIVTVQIYHYYRKYPGDTLWLKALVASVWSVLLGHSIAVAVGVYTISVLNFRQPLFNSRFPLGLASSILFSAFLAPITLVQSPMQLLSFDDTATALSFRGFFAYRIHVVSKRRFVPAFIWLLCFVRFIGSFSLGAYAIKRGDSLQTIVADFAWPIQRGIASEAGLDTAIALTMCYYLRREKSIAITRTTLLLNRLMKYTIETGALRSLATLTVVICYATVPANMVWFAVFLIAAEVYANALLANLNARKPHRNNDEKDYGLPRLTVLPDFEARNSRLQRSPARRSKDDPDPVTPDYATDGISLTPSVSTAFA</sequence>
<organism evidence="1 2">
    <name type="scientific">Hygrophoropsis aurantiaca</name>
    <dbReference type="NCBI Taxonomy" id="72124"/>
    <lineage>
        <taxon>Eukaryota</taxon>
        <taxon>Fungi</taxon>
        <taxon>Dikarya</taxon>
        <taxon>Basidiomycota</taxon>
        <taxon>Agaricomycotina</taxon>
        <taxon>Agaricomycetes</taxon>
        <taxon>Agaricomycetidae</taxon>
        <taxon>Boletales</taxon>
        <taxon>Coniophorineae</taxon>
        <taxon>Hygrophoropsidaceae</taxon>
        <taxon>Hygrophoropsis</taxon>
    </lineage>
</organism>
<protein>
    <submittedName>
        <fullName evidence="1">Uncharacterized protein</fullName>
    </submittedName>
</protein>
<keyword evidence="2" id="KW-1185">Reference proteome</keyword>
<dbReference type="Proteomes" id="UP000790377">
    <property type="component" value="Unassembled WGS sequence"/>
</dbReference>
<comment type="caution">
    <text evidence="1">The sequence shown here is derived from an EMBL/GenBank/DDBJ whole genome shotgun (WGS) entry which is preliminary data.</text>
</comment>
<evidence type="ECO:0000313" key="1">
    <source>
        <dbReference type="EMBL" id="KAH7905535.1"/>
    </source>
</evidence>
<proteinExistence type="predicted"/>
<dbReference type="EMBL" id="MU268171">
    <property type="protein sequence ID" value="KAH7905535.1"/>
    <property type="molecule type" value="Genomic_DNA"/>
</dbReference>
<accession>A0ACB7ZWV0</accession>
<reference evidence="1" key="1">
    <citation type="journal article" date="2021" name="New Phytol.">
        <title>Evolutionary innovations through gain and loss of genes in the ectomycorrhizal Boletales.</title>
        <authorList>
            <person name="Wu G."/>
            <person name="Miyauchi S."/>
            <person name="Morin E."/>
            <person name="Kuo A."/>
            <person name="Drula E."/>
            <person name="Varga T."/>
            <person name="Kohler A."/>
            <person name="Feng B."/>
            <person name="Cao Y."/>
            <person name="Lipzen A."/>
            <person name="Daum C."/>
            <person name="Hundley H."/>
            <person name="Pangilinan J."/>
            <person name="Johnson J."/>
            <person name="Barry K."/>
            <person name="LaButti K."/>
            <person name="Ng V."/>
            <person name="Ahrendt S."/>
            <person name="Min B."/>
            <person name="Choi I.G."/>
            <person name="Park H."/>
            <person name="Plett J.M."/>
            <person name="Magnuson J."/>
            <person name="Spatafora J.W."/>
            <person name="Nagy L.G."/>
            <person name="Henrissat B."/>
            <person name="Grigoriev I.V."/>
            <person name="Yang Z.L."/>
            <person name="Xu J."/>
            <person name="Martin F.M."/>
        </authorList>
    </citation>
    <scope>NUCLEOTIDE SEQUENCE</scope>
    <source>
        <strain evidence="1">ATCC 28755</strain>
    </source>
</reference>
<gene>
    <name evidence="1" type="ORF">BJ138DRAFT_1228782</name>
</gene>